<evidence type="ECO:0000256" key="1">
    <source>
        <dbReference type="ARBA" id="ARBA00001953"/>
    </source>
</evidence>
<dbReference type="GeneID" id="27712194"/>
<dbReference type="GO" id="GO:0046872">
    <property type="term" value="F:metal ion binding"/>
    <property type="evidence" value="ECO:0007669"/>
    <property type="project" value="InterPro"/>
</dbReference>
<name>A0A0D2H730_9EURO</name>
<dbReference type="CDD" id="cd06850">
    <property type="entry name" value="biotinyl_domain"/>
    <property type="match status" value="1"/>
</dbReference>
<keyword evidence="2" id="KW-0436">Ligase</keyword>
<dbReference type="Pfam" id="PF00289">
    <property type="entry name" value="Biotin_carb_N"/>
    <property type="match status" value="1"/>
</dbReference>
<dbReference type="AlphaFoldDB" id="A0A0D2H730"/>
<dbReference type="SUPFAM" id="SSF51246">
    <property type="entry name" value="Rudiment single hybrid motif"/>
    <property type="match status" value="1"/>
</dbReference>
<dbReference type="InterPro" id="IPR005482">
    <property type="entry name" value="Biotin_COase_C"/>
</dbReference>
<keyword evidence="12" id="KW-1185">Reference proteome</keyword>
<dbReference type="OrthoDB" id="196847at2759"/>
<dbReference type="InterPro" id="IPR011054">
    <property type="entry name" value="Rudment_hybrid_motif"/>
</dbReference>
<accession>A0A0D2H730</accession>
<dbReference type="InterPro" id="IPR016185">
    <property type="entry name" value="PreATP-grasp_dom_sf"/>
</dbReference>
<dbReference type="InterPro" id="IPR011764">
    <property type="entry name" value="Biotin_carboxylation_dom"/>
</dbReference>
<feature type="domain" description="Biotin carboxylation" evidence="10">
    <location>
        <begin position="37"/>
        <end position="493"/>
    </location>
</feature>
<dbReference type="EMBL" id="KN848073">
    <property type="protein sequence ID" value="KIX97670.1"/>
    <property type="molecule type" value="Genomic_DNA"/>
</dbReference>
<dbReference type="SMART" id="SM00878">
    <property type="entry name" value="Biotin_carb_C"/>
    <property type="match status" value="1"/>
</dbReference>
<dbReference type="InterPro" id="IPR050856">
    <property type="entry name" value="Biotin_carboxylase_complex"/>
</dbReference>
<dbReference type="Pfam" id="PF00364">
    <property type="entry name" value="Biotin_lipoyl"/>
    <property type="match status" value="1"/>
</dbReference>
<keyword evidence="5" id="KW-0092">Biotin</keyword>
<dbReference type="VEuPathDB" id="FungiDB:Z520_06448"/>
<dbReference type="PANTHER" id="PTHR18866:SF127">
    <property type="match status" value="1"/>
</dbReference>
<dbReference type="SUPFAM" id="SSF52440">
    <property type="entry name" value="PreATP-grasp domain"/>
    <property type="match status" value="1"/>
</dbReference>
<dbReference type="InterPro" id="IPR000089">
    <property type="entry name" value="Biotin_lipoyl"/>
</dbReference>
<evidence type="ECO:0000259" key="8">
    <source>
        <dbReference type="PROSITE" id="PS50968"/>
    </source>
</evidence>
<evidence type="ECO:0000256" key="4">
    <source>
        <dbReference type="ARBA" id="ARBA00022840"/>
    </source>
</evidence>
<evidence type="ECO:0000256" key="6">
    <source>
        <dbReference type="PROSITE-ProRule" id="PRU00409"/>
    </source>
</evidence>
<dbReference type="InterPro" id="IPR005481">
    <property type="entry name" value="BC-like_N"/>
</dbReference>
<evidence type="ECO:0000256" key="3">
    <source>
        <dbReference type="ARBA" id="ARBA00022741"/>
    </source>
</evidence>
<sequence length="801" mass="87597">MRQYHNNQSAPDQTSATPQRSPLFVAQLPSSSHGRRQIQRVLIANRGEIACRIIATCRKLDLTSIAIYAQEDSSSRHVAEADEAVNLGSINQPGGNPFLNIQLLVDVARSRGVDAIHPGYGYLSENEKFADAVRQAGLIFIGPSSQAMSTLGDKRNSKDYLRKHAPSVPLIPGFTGSSQNVEELESAAENVGFPVMLKASAGGGGRGMRIVRERSQLAGELARAQSEAQRSFGSSDCILEKYIEAAKHVEVQIIGDSHGKVFSLWERECSVQRRHQKIIEETPSPFLSPEQRQRMCAVAVQIGELIGYEGAGTVEFVVDARDGSFYFLEVNTRLQVEHPITEEVTGLDIVSLQLFVAAGGSLASLAVLQRIPQKGHAIECRLCAEDPSSDFMPQNGTIQLWRESDQYPGSRDVRYETSVQTGSSISIYFDSMIAKIVVWAPTRAMAISKMVKVLANTVCAGVKTNQLFLQACLLHHSFHDPAYTTSLIPTHVQSLLKNPYTESAQDMISMLSLVPGLVLRNEASRLMTDARPFRHVTRGFRNQYFDPVNRSTTIIVPSEPSSAQTPILSIWTALSRGESGHSKYQATLVPIPSGEDDSASSDTTASRNNSEAYQISRQYHAISHKLRDTSLAQAPQYTVEFTKWRDIQHTNTTGDNAAAWRTVSVAISINQSIIHAHIATDTPSNPASSTGSYQTVLCHFPGLGTWVEYKCYSTLNYMESLRQGGVSAASSTSKVIKSPMPCKVLSVLKSQGDHVKAGEVVMVIESMKMETNICINVDGKFMTGVKNGDAVNDGAVLCWVE</sequence>
<evidence type="ECO:0000313" key="12">
    <source>
        <dbReference type="Proteomes" id="UP000053411"/>
    </source>
</evidence>
<dbReference type="PANTHER" id="PTHR18866">
    <property type="entry name" value="CARBOXYLASE:PYRUVATE/ACETYL-COA/PROPIONYL-COA CARBOXYLASE"/>
    <property type="match status" value="1"/>
</dbReference>
<dbReference type="Gene3D" id="2.40.50.100">
    <property type="match status" value="1"/>
</dbReference>
<dbReference type="PROSITE" id="PS00866">
    <property type="entry name" value="CPSASE_1"/>
    <property type="match status" value="1"/>
</dbReference>
<dbReference type="GO" id="GO:0016874">
    <property type="term" value="F:ligase activity"/>
    <property type="evidence" value="ECO:0007669"/>
    <property type="project" value="UniProtKB-KW"/>
</dbReference>
<evidence type="ECO:0000313" key="11">
    <source>
        <dbReference type="EMBL" id="KIX97670.1"/>
    </source>
</evidence>
<dbReference type="RefSeq" id="XP_016631793.1">
    <property type="nucleotide sequence ID" value="XM_016776948.1"/>
</dbReference>
<dbReference type="Proteomes" id="UP000053411">
    <property type="component" value="Unassembled WGS sequence"/>
</dbReference>
<dbReference type="PROSITE" id="PS50968">
    <property type="entry name" value="BIOTINYL_LIPOYL"/>
    <property type="match status" value="1"/>
</dbReference>
<organism evidence="11 12">
    <name type="scientific">Fonsecaea multimorphosa CBS 102226</name>
    <dbReference type="NCBI Taxonomy" id="1442371"/>
    <lineage>
        <taxon>Eukaryota</taxon>
        <taxon>Fungi</taxon>
        <taxon>Dikarya</taxon>
        <taxon>Ascomycota</taxon>
        <taxon>Pezizomycotina</taxon>
        <taxon>Eurotiomycetes</taxon>
        <taxon>Chaetothyriomycetidae</taxon>
        <taxon>Chaetothyriales</taxon>
        <taxon>Herpotrichiellaceae</taxon>
        <taxon>Fonsecaea</taxon>
    </lineage>
</organism>
<protein>
    <submittedName>
        <fullName evidence="11">Uncharacterized protein</fullName>
    </submittedName>
</protein>
<keyword evidence="3 6" id="KW-0547">Nucleotide-binding</keyword>
<dbReference type="InterPro" id="IPR005479">
    <property type="entry name" value="CPAse_ATP-bd"/>
</dbReference>
<feature type="region of interest" description="Disordered" evidence="7">
    <location>
        <begin position="1"/>
        <end position="21"/>
    </location>
</feature>
<comment type="cofactor">
    <cofactor evidence="1">
        <name>biotin</name>
        <dbReference type="ChEBI" id="CHEBI:57586"/>
    </cofactor>
</comment>
<feature type="region of interest" description="Disordered" evidence="7">
    <location>
        <begin position="589"/>
        <end position="612"/>
    </location>
</feature>
<dbReference type="Pfam" id="PF02785">
    <property type="entry name" value="Biotin_carb_C"/>
    <property type="match status" value="1"/>
</dbReference>
<dbReference type="PROSITE" id="PS50979">
    <property type="entry name" value="BC"/>
    <property type="match status" value="1"/>
</dbReference>
<evidence type="ECO:0000256" key="5">
    <source>
        <dbReference type="ARBA" id="ARBA00023267"/>
    </source>
</evidence>
<evidence type="ECO:0000256" key="2">
    <source>
        <dbReference type="ARBA" id="ARBA00022598"/>
    </source>
</evidence>
<proteinExistence type="predicted"/>
<reference evidence="11 12" key="1">
    <citation type="submission" date="2015-01" db="EMBL/GenBank/DDBJ databases">
        <title>The Genome Sequence of Fonsecaea multimorphosa CBS 102226.</title>
        <authorList>
            <consortium name="The Broad Institute Genomics Platform"/>
            <person name="Cuomo C."/>
            <person name="de Hoog S."/>
            <person name="Gorbushina A."/>
            <person name="Stielow B."/>
            <person name="Teixiera M."/>
            <person name="Abouelleil A."/>
            <person name="Chapman S.B."/>
            <person name="Priest M."/>
            <person name="Young S.K."/>
            <person name="Wortman J."/>
            <person name="Nusbaum C."/>
            <person name="Birren B."/>
        </authorList>
    </citation>
    <scope>NUCLEOTIDE SEQUENCE [LARGE SCALE GENOMIC DNA]</scope>
    <source>
        <strain evidence="11 12">CBS 102226</strain>
    </source>
</reference>
<dbReference type="FunFam" id="3.30.1490.20:FF:000003">
    <property type="entry name" value="acetyl-CoA carboxylase isoform X1"/>
    <property type="match status" value="1"/>
</dbReference>
<keyword evidence="4 6" id="KW-0067">ATP-binding</keyword>
<feature type="domain" description="ATP-grasp" evidence="9">
    <location>
        <begin position="158"/>
        <end position="358"/>
    </location>
</feature>
<evidence type="ECO:0000259" key="10">
    <source>
        <dbReference type="PROSITE" id="PS50979"/>
    </source>
</evidence>
<feature type="domain" description="Lipoyl-binding" evidence="8">
    <location>
        <begin position="726"/>
        <end position="801"/>
    </location>
</feature>
<evidence type="ECO:0000259" key="9">
    <source>
        <dbReference type="PROSITE" id="PS50975"/>
    </source>
</evidence>
<dbReference type="STRING" id="1442371.A0A0D2H730"/>
<dbReference type="Gene3D" id="3.30.470.20">
    <property type="entry name" value="ATP-grasp fold, B domain"/>
    <property type="match status" value="1"/>
</dbReference>
<dbReference type="PROSITE" id="PS50975">
    <property type="entry name" value="ATP_GRASP"/>
    <property type="match status" value="1"/>
</dbReference>
<dbReference type="SUPFAM" id="SSF51230">
    <property type="entry name" value="Single hybrid motif"/>
    <property type="match status" value="1"/>
</dbReference>
<dbReference type="InterPro" id="IPR011053">
    <property type="entry name" value="Single_hybrid_motif"/>
</dbReference>
<dbReference type="InterPro" id="IPR011761">
    <property type="entry name" value="ATP-grasp"/>
</dbReference>
<gene>
    <name evidence="11" type="ORF">Z520_06448</name>
</gene>
<dbReference type="SUPFAM" id="SSF56059">
    <property type="entry name" value="Glutathione synthetase ATP-binding domain-like"/>
    <property type="match status" value="1"/>
</dbReference>
<dbReference type="PROSITE" id="PS00867">
    <property type="entry name" value="CPSASE_2"/>
    <property type="match status" value="1"/>
</dbReference>
<dbReference type="Pfam" id="PF02786">
    <property type="entry name" value="CPSase_L_D2"/>
    <property type="match status" value="1"/>
</dbReference>
<dbReference type="GO" id="GO:0005524">
    <property type="term" value="F:ATP binding"/>
    <property type="evidence" value="ECO:0007669"/>
    <property type="project" value="UniProtKB-UniRule"/>
</dbReference>
<feature type="compositionally biased region" description="Polar residues" evidence="7">
    <location>
        <begin position="1"/>
        <end position="20"/>
    </location>
</feature>
<evidence type="ECO:0000256" key="7">
    <source>
        <dbReference type="SAM" id="MobiDB-lite"/>
    </source>
</evidence>